<feature type="transmembrane region" description="Helical" evidence="1">
    <location>
        <begin position="301"/>
        <end position="320"/>
    </location>
</feature>
<evidence type="ECO:0000256" key="1">
    <source>
        <dbReference type="SAM" id="Phobius"/>
    </source>
</evidence>
<dbReference type="Proteomes" id="UP000570514">
    <property type="component" value="Unassembled WGS sequence"/>
</dbReference>
<keyword evidence="1" id="KW-0472">Membrane</keyword>
<proteinExistence type="predicted"/>
<name>A0A846MYJ5_9PROT</name>
<feature type="transmembrane region" description="Helical" evidence="1">
    <location>
        <begin position="170"/>
        <end position="196"/>
    </location>
</feature>
<organism evidence="2 3">
    <name type="scientific">Rhizomicrobium palustre</name>
    <dbReference type="NCBI Taxonomy" id="189966"/>
    <lineage>
        <taxon>Bacteria</taxon>
        <taxon>Pseudomonadati</taxon>
        <taxon>Pseudomonadota</taxon>
        <taxon>Alphaproteobacteria</taxon>
        <taxon>Micropepsales</taxon>
        <taxon>Micropepsaceae</taxon>
        <taxon>Rhizomicrobium</taxon>
    </lineage>
</organism>
<evidence type="ECO:0000313" key="2">
    <source>
        <dbReference type="EMBL" id="NIK88037.1"/>
    </source>
</evidence>
<protein>
    <submittedName>
        <fullName evidence="2">MFS family permease</fullName>
    </submittedName>
</protein>
<feature type="transmembrane region" description="Helical" evidence="1">
    <location>
        <begin position="247"/>
        <end position="267"/>
    </location>
</feature>
<feature type="transmembrane region" description="Helical" evidence="1">
    <location>
        <begin position="273"/>
        <end position="294"/>
    </location>
</feature>
<comment type="caution">
    <text evidence="2">The sequence shown here is derived from an EMBL/GenBank/DDBJ whole genome shotgun (WGS) entry which is preliminary data.</text>
</comment>
<feature type="transmembrane region" description="Helical" evidence="1">
    <location>
        <begin position="202"/>
        <end position="235"/>
    </location>
</feature>
<keyword evidence="1" id="KW-1133">Transmembrane helix</keyword>
<accession>A0A846MYJ5</accession>
<gene>
    <name evidence="2" type="ORF">FHS83_001355</name>
</gene>
<feature type="transmembrane region" description="Helical" evidence="1">
    <location>
        <begin position="119"/>
        <end position="137"/>
    </location>
</feature>
<dbReference type="AlphaFoldDB" id="A0A846MYJ5"/>
<sequence length="462" mass="50156">MNPRVATRLCLLGLCLLSAIGLWRVIAGLTLAVPLDPNEGWNAYHTAALMRGGALYPPAHAYIVNNYPPLSFYVVGAAGKLIGDYIFAGRIVSFLALGFILVALRAIARHMGARRDAALLPSLLFLTVLILFSDYAGMDDPQMLAHAVALGGLWVLLARPRTRQRLALSAVLFVASIFVKHNIIALPATAFLWLLYVDRKAAGYFLGFGIAFLSMGLGLFHLLYGVSLLSVVATARMYSTEQLFEMGGAWLTAMAGPLLGFVLLAGRFYRKPYVVFCIGYAITSIALGLAFLGGAGVDANAMFEADIALGLSGGLLISYLPGWRKAIASAAYVLPFLFFAARNDDWKVANLQLHPFRAESAIASGDIAFMKAQKGPGLCEMLSFCYWAGKPPAVDFFNVGQQFDTGVRSDAEIAALVEAKHYAVIQFDPDSPYSLGEAVHDAMERSYRIHHSDWYGTFYVPK</sequence>
<keyword evidence="3" id="KW-1185">Reference proteome</keyword>
<keyword evidence="1" id="KW-0812">Transmembrane</keyword>
<dbReference type="RefSeq" id="WP_167082138.1">
    <property type="nucleotide sequence ID" value="NZ_BAAADC010000001.1"/>
</dbReference>
<feature type="transmembrane region" description="Helical" evidence="1">
    <location>
        <begin position="85"/>
        <end position="107"/>
    </location>
</feature>
<reference evidence="2 3" key="1">
    <citation type="submission" date="2020-03" db="EMBL/GenBank/DDBJ databases">
        <title>Genomic Encyclopedia of Type Strains, Phase IV (KMG-IV): sequencing the most valuable type-strain genomes for metagenomic binning, comparative biology and taxonomic classification.</title>
        <authorList>
            <person name="Goeker M."/>
        </authorList>
    </citation>
    <scope>NUCLEOTIDE SEQUENCE [LARGE SCALE GENOMIC DNA]</scope>
    <source>
        <strain evidence="2 3">DSM 19867</strain>
    </source>
</reference>
<evidence type="ECO:0000313" key="3">
    <source>
        <dbReference type="Proteomes" id="UP000570514"/>
    </source>
</evidence>
<dbReference type="EMBL" id="JAASRM010000001">
    <property type="protein sequence ID" value="NIK88037.1"/>
    <property type="molecule type" value="Genomic_DNA"/>
</dbReference>